<sequence length="656" mass="73115">MAQHLQLCKLNLGEGDDRMAGGAHHNISYAMTQHIQQPQGAELVTIQARQVIEGINHAVTRTQRLAALKNATRLFHHKDERIHSHEIELGAANALCLKLGYALSQTNRCTFDLEDASIENDYSEQWREVSMICTALAMIYGCSTECRKRSFDEIGKGELIPLLEQVMQSYIRIRSYPRSNRVENGDSMAPLEWNYDEVANAVVRCTQVVRSFAKLDIAKSFLIRYKQGSILRRLSDLILPDANDSCTELPDTVKKRDKIWLKLQRIVTARVRMEVSCVLKDLTFRASDDDKVAIADHEGMVDAIVKAATLELGVCEHTDEGDHHFESDTNKSREYLAAVLWNLAISEDLRVTFVHNLDLIDALAKLTTDENAKTRKNAASALGNIATVDGNKEILIKHGNGSLICALLKVVCGDIEGGARRRAMRTLRCVASGNVIDLVRNHGNFVDSIIRVSIEDSDRDTRIQATETLATMISEVSCSSNNGSDMIRVQLMRGIVQNIAENRDKKCAEITCKTLSQEFSKMESGGHRVNISDFPRLLQALEEVTLDNSHSYDVKHCAAKILHNLATFDENIEIMVCKSVMDTLAAIASLSGPNTEKAPEYAIQTIIRLSQVEQNRRQMAEHENLLTALVNFTVAAPEGSLKDEAKRTILLLVPIL</sequence>
<feature type="repeat" description="HEAT" evidence="1">
    <location>
        <begin position="359"/>
        <end position="394"/>
    </location>
</feature>
<proteinExistence type="predicted"/>
<dbReference type="EMBL" id="HBNS01058119">
    <property type="protein sequence ID" value="CAE4663011.1"/>
    <property type="molecule type" value="Transcribed_RNA"/>
</dbReference>
<dbReference type="PROSITE" id="PS50077">
    <property type="entry name" value="HEAT_REPEAT"/>
    <property type="match status" value="1"/>
</dbReference>
<dbReference type="InterPro" id="IPR011989">
    <property type="entry name" value="ARM-like"/>
</dbReference>
<gene>
    <name evidence="2" type="ORF">DBRI00130_LOCUS41807</name>
</gene>
<dbReference type="PANTHER" id="PTHR46043:SF13">
    <property type="entry name" value="ARM REPEAT SUPERFAMILY PROTEIN"/>
    <property type="match status" value="1"/>
</dbReference>
<evidence type="ECO:0000313" key="2">
    <source>
        <dbReference type="EMBL" id="CAE4663011.1"/>
    </source>
</evidence>
<reference evidence="2" key="1">
    <citation type="submission" date="2021-01" db="EMBL/GenBank/DDBJ databases">
        <authorList>
            <person name="Corre E."/>
            <person name="Pelletier E."/>
            <person name="Niang G."/>
            <person name="Scheremetjew M."/>
            <person name="Finn R."/>
            <person name="Kale V."/>
            <person name="Holt S."/>
            <person name="Cochrane G."/>
            <person name="Meng A."/>
            <person name="Brown T."/>
            <person name="Cohen L."/>
        </authorList>
    </citation>
    <scope>NUCLEOTIDE SEQUENCE</scope>
    <source>
        <strain evidence="2">GSO104</strain>
    </source>
</reference>
<dbReference type="AlphaFoldDB" id="A0A6U3RGH5"/>
<accession>A0A6U3RGH5</accession>
<dbReference type="InterPro" id="IPR021133">
    <property type="entry name" value="HEAT_type_2"/>
</dbReference>
<evidence type="ECO:0008006" key="3">
    <source>
        <dbReference type="Google" id="ProtNLM"/>
    </source>
</evidence>
<organism evidence="2">
    <name type="scientific">Ditylum brightwellii</name>
    <dbReference type="NCBI Taxonomy" id="49249"/>
    <lineage>
        <taxon>Eukaryota</taxon>
        <taxon>Sar</taxon>
        <taxon>Stramenopiles</taxon>
        <taxon>Ochrophyta</taxon>
        <taxon>Bacillariophyta</taxon>
        <taxon>Mediophyceae</taxon>
        <taxon>Lithodesmiophycidae</taxon>
        <taxon>Lithodesmiales</taxon>
        <taxon>Lithodesmiaceae</taxon>
        <taxon>Ditylum</taxon>
    </lineage>
</organism>
<dbReference type="InterPro" id="IPR016024">
    <property type="entry name" value="ARM-type_fold"/>
</dbReference>
<protein>
    <recommendedName>
        <fullName evidence="3">UNC-45/Cro1/She4 central domain-containing protein</fullName>
    </recommendedName>
</protein>
<dbReference type="Gene3D" id="1.25.10.10">
    <property type="entry name" value="Leucine-rich Repeat Variant"/>
    <property type="match status" value="2"/>
</dbReference>
<evidence type="ECO:0000256" key="1">
    <source>
        <dbReference type="PROSITE-ProRule" id="PRU00103"/>
    </source>
</evidence>
<dbReference type="SUPFAM" id="SSF48371">
    <property type="entry name" value="ARM repeat"/>
    <property type="match status" value="1"/>
</dbReference>
<name>A0A6U3RGH5_9STRA</name>
<dbReference type="PANTHER" id="PTHR46043">
    <property type="entry name" value="ARM REPEAT SUPERFAMILY PROTEIN"/>
    <property type="match status" value="1"/>
</dbReference>